<gene>
    <name evidence="3" type="ORF">ABUH87_18160</name>
</gene>
<feature type="region of interest" description="Disordered" evidence="1">
    <location>
        <begin position="120"/>
        <end position="147"/>
    </location>
</feature>
<dbReference type="EMBL" id="JBFNXR010000054">
    <property type="protein sequence ID" value="MEW9857053.1"/>
    <property type="molecule type" value="Genomic_DNA"/>
</dbReference>
<sequence length="147" mass="15406">MNADTQHGGGTTHTTGASGQDNLVDLVRQLTRQGSHLAEQQLHLLQAEVRESTNELKVAVGAMLGAAVVGVAGLGVLLMAFSYLLGDAIENLGLATLIVGVVTLVVALILYSSARKKMDTAHLSPDRSRRTLERTPDAARGDLTHGA</sequence>
<feature type="transmembrane region" description="Helical" evidence="2">
    <location>
        <begin position="58"/>
        <end position="86"/>
    </location>
</feature>
<feature type="transmembrane region" description="Helical" evidence="2">
    <location>
        <begin position="92"/>
        <end position="111"/>
    </location>
</feature>
<keyword evidence="2" id="KW-0812">Transmembrane</keyword>
<name>A0ABV3RGZ4_9SPHN</name>
<dbReference type="InterPro" id="IPR009937">
    <property type="entry name" value="Phage_holin_3_6"/>
</dbReference>
<protein>
    <submittedName>
        <fullName evidence="3">Phage holin family protein</fullName>
    </submittedName>
</protein>
<reference evidence="3 4" key="1">
    <citation type="submission" date="2024-06" db="EMBL/GenBank/DDBJ databases">
        <title>Novosphingobium rhizovicinus M1R2S20.</title>
        <authorList>
            <person name="Sun J.-Q."/>
        </authorList>
    </citation>
    <scope>NUCLEOTIDE SEQUENCE [LARGE SCALE GENOMIC DNA]</scope>
    <source>
        <strain evidence="3 4">M1R2S20</strain>
    </source>
</reference>
<evidence type="ECO:0000256" key="2">
    <source>
        <dbReference type="SAM" id="Phobius"/>
    </source>
</evidence>
<dbReference type="Proteomes" id="UP001556118">
    <property type="component" value="Unassembled WGS sequence"/>
</dbReference>
<dbReference type="Pfam" id="PF07332">
    <property type="entry name" value="Phage_holin_3_6"/>
    <property type="match status" value="1"/>
</dbReference>
<evidence type="ECO:0000313" key="4">
    <source>
        <dbReference type="Proteomes" id="UP001556118"/>
    </source>
</evidence>
<keyword evidence="2" id="KW-0472">Membrane</keyword>
<keyword evidence="4" id="KW-1185">Reference proteome</keyword>
<proteinExistence type="predicted"/>
<comment type="caution">
    <text evidence="3">The sequence shown here is derived from an EMBL/GenBank/DDBJ whole genome shotgun (WGS) entry which is preliminary data.</text>
</comment>
<evidence type="ECO:0000256" key="1">
    <source>
        <dbReference type="SAM" id="MobiDB-lite"/>
    </source>
</evidence>
<dbReference type="RefSeq" id="WP_367775536.1">
    <property type="nucleotide sequence ID" value="NZ_JBFNXR010000054.1"/>
</dbReference>
<organism evidence="3 4">
    <name type="scientific">Novosphingobium rhizovicinum</name>
    <dbReference type="NCBI Taxonomy" id="3228928"/>
    <lineage>
        <taxon>Bacteria</taxon>
        <taxon>Pseudomonadati</taxon>
        <taxon>Pseudomonadota</taxon>
        <taxon>Alphaproteobacteria</taxon>
        <taxon>Sphingomonadales</taxon>
        <taxon>Sphingomonadaceae</taxon>
        <taxon>Novosphingobium</taxon>
    </lineage>
</organism>
<evidence type="ECO:0000313" key="3">
    <source>
        <dbReference type="EMBL" id="MEW9857053.1"/>
    </source>
</evidence>
<accession>A0ABV3RGZ4</accession>
<keyword evidence="2" id="KW-1133">Transmembrane helix</keyword>